<comment type="caution">
    <text evidence="1">The sequence shown here is derived from an EMBL/GenBank/DDBJ whole genome shotgun (WGS) entry which is preliminary data.</text>
</comment>
<dbReference type="OrthoDB" id="3249298at2759"/>
<name>A0A8H5G2Q5_9AGAR</name>
<keyword evidence="2" id="KW-1185">Reference proteome</keyword>
<proteinExistence type="predicted"/>
<dbReference type="EMBL" id="JAACJN010000240">
    <property type="protein sequence ID" value="KAF5357272.1"/>
    <property type="molecule type" value="Genomic_DNA"/>
</dbReference>
<reference evidence="1 2" key="1">
    <citation type="journal article" date="2020" name="ISME J.">
        <title>Uncovering the hidden diversity of litter-decomposition mechanisms in mushroom-forming fungi.</title>
        <authorList>
            <person name="Floudas D."/>
            <person name="Bentzer J."/>
            <person name="Ahren D."/>
            <person name="Johansson T."/>
            <person name="Persson P."/>
            <person name="Tunlid A."/>
        </authorList>
    </citation>
    <scope>NUCLEOTIDE SEQUENCE [LARGE SCALE GENOMIC DNA]</scope>
    <source>
        <strain evidence="1 2">CBS 406.79</strain>
    </source>
</reference>
<gene>
    <name evidence="1" type="ORF">D9757_013000</name>
</gene>
<dbReference type="Proteomes" id="UP000518752">
    <property type="component" value="Unassembled WGS sequence"/>
</dbReference>
<accession>A0A8H5G2Q5</accession>
<evidence type="ECO:0000313" key="2">
    <source>
        <dbReference type="Proteomes" id="UP000518752"/>
    </source>
</evidence>
<sequence length="248" mass="27969">MPADRYPKRTRQGPQSERAICARSEKQGMKMADTHDIFLHQAPGRYLGMKSNGQLLLDRVHQDFPAGNTNLIRAPSRSRLHAFTMGLTNDLRITNVPVLDCFVNIILPEERSEIHVYQCLLLASNSAAHPLNVTIVPVTAWFTWAYGKSSTFSHLFTLISNRVAPQMNGILRAQFPAIWKRQERVRARVLNLLKDTLVDKPWLDFGGAFFAVAIKIGSSEINHLDWMDNIRGFTWVSGGASHALGEEY</sequence>
<evidence type="ECO:0000313" key="1">
    <source>
        <dbReference type="EMBL" id="KAF5357272.1"/>
    </source>
</evidence>
<protein>
    <submittedName>
        <fullName evidence="1">Uncharacterized protein</fullName>
    </submittedName>
</protein>
<organism evidence="1 2">
    <name type="scientific">Collybiopsis confluens</name>
    <dbReference type="NCBI Taxonomy" id="2823264"/>
    <lineage>
        <taxon>Eukaryota</taxon>
        <taxon>Fungi</taxon>
        <taxon>Dikarya</taxon>
        <taxon>Basidiomycota</taxon>
        <taxon>Agaricomycotina</taxon>
        <taxon>Agaricomycetes</taxon>
        <taxon>Agaricomycetidae</taxon>
        <taxon>Agaricales</taxon>
        <taxon>Marasmiineae</taxon>
        <taxon>Omphalotaceae</taxon>
        <taxon>Collybiopsis</taxon>
    </lineage>
</organism>
<dbReference type="AlphaFoldDB" id="A0A8H5G2Q5"/>